<feature type="region of interest" description="Disordered" evidence="1">
    <location>
        <begin position="611"/>
        <end position="646"/>
    </location>
</feature>
<dbReference type="AlphaFoldDB" id="A0A6M5YQS9"/>
<organism evidence="2 3">
    <name type="scientific">Frigoriglobus tundricola</name>
    <dbReference type="NCBI Taxonomy" id="2774151"/>
    <lineage>
        <taxon>Bacteria</taxon>
        <taxon>Pseudomonadati</taxon>
        <taxon>Planctomycetota</taxon>
        <taxon>Planctomycetia</taxon>
        <taxon>Gemmatales</taxon>
        <taxon>Gemmataceae</taxon>
        <taxon>Frigoriglobus</taxon>
    </lineage>
</organism>
<feature type="compositionally biased region" description="Basic residues" evidence="1">
    <location>
        <begin position="504"/>
        <end position="515"/>
    </location>
</feature>
<evidence type="ECO:0000313" key="3">
    <source>
        <dbReference type="Proteomes" id="UP000503447"/>
    </source>
</evidence>
<evidence type="ECO:0000313" key="2">
    <source>
        <dbReference type="EMBL" id="QJW95716.1"/>
    </source>
</evidence>
<keyword evidence="3" id="KW-1185">Reference proteome</keyword>
<feature type="compositionally biased region" description="Gly residues" evidence="1">
    <location>
        <begin position="470"/>
        <end position="480"/>
    </location>
</feature>
<dbReference type="KEGG" id="ftj:FTUN_3270"/>
<accession>A0A6M5YQS9</accession>
<reference evidence="3" key="1">
    <citation type="submission" date="2020-05" db="EMBL/GenBank/DDBJ databases">
        <title>Frigoriglobus tundricola gen. nov., sp. nov., a psychrotolerant cellulolytic planctomycete of the family Gemmataceae with two divergent copies of 16S rRNA gene.</title>
        <authorList>
            <person name="Kulichevskaya I.S."/>
            <person name="Ivanova A.A."/>
            <person name="Naumoff D.G."/>
            <person name="Beletsky A.V."/>
            <person name="Rijpstra W.I.C."/>
            <person name="Sinninghe Damste J.S."/>
            <person name="Mardanov A.V."/>
            <person name="Ravin N.V."/>
            <person name="Dedysh S.N."/>
        </authorList>
    </citation>
    <scope>NUCLEOTIDE SEQUENCE [LARGE SCALE GENOMIC DNA]</scope>
    <source>
        <strain evidence="3">PL17</strain>
    </source>
</reference>
<dbReference type="Proteomes" id="UP000503447">
    <property type="component" value="Chromosome"/>
</dbReference>
<proteinExistence type="predicted"/>
<feature type="compositionally biased region" description="Basic and acidic residues" evidence="1">
    <location>
        <begin position="483"/>
        <end position="495"/>
    </location>
</feature>
<feature type="compositionally biased region" description="Basic and acidic residues" evidence="1">
    <location>
        <begin position="567"/>
        <end position="585"/>
    </location>
</feature>
<feature type="compositionally biased region" description="Basic residues" evidence="1">
    <location>
        <begin position="538"/>
        <end position="556"/>
    </location>
</feature>
<feature type="compositionally biased region" description="Basic and acidic residues" evidence="1">
    <location>
        <begin position="636"/>
        <end position="646"/>
    </location>
</feature>
<protein>
    <submittedName>
        <fullName evidence="2">Uncharacterized protein</fullName>
    </submittedName>
</protein>
<evidence type="ECO:0000256" key="1">
    <source>
        <dbReference type="SAM" id="MobiDB-lite"/>
    </source>
</evidence>
<feature type="compositionally biased region" description="Basic and acidic residues" evidence="1">
    <location>
        <begin position="449"/>
        <end position="465"/>
    </location>
</feature>
<sequence length="646" mass="70636">MAVARAVLKRWAAPDPKRFREVMPGLAGARWAQLGFDPDAVLGRLEAAADLAAGARVDERIGQIAEPLVPRGWLARTPEPTHVSLALDALNRLIGPPASSLKRPPTPVEDALVKAAADVGAAFALDLHNLLPVLVDDPQFRLAGTEELYRQFLANTDRLIDRFLQSAVDLDGKAVAGFECLSHYAHYHKGMRKPTAAELGEALRQYPRARFQALTFRQVVAAYQSVREALSAQLAEVSAARQRLAAVVAPEPTEGPADPAVPLRRLMPPGCATVGEAVDRFLKVLTDEDMTEIDRRVQSVLEPEAGGLLHVCSNSAAGVGGVVNVVYEETRAHLDARLGEVGLAAMFAERFRTPQQAERAIEQAYQEAEPAWVGNGPWVGAEVAVLSCPGGPTGEALRELARRAIPVAGLPVTDSRDDLTVYREWPAVPLAALPARRAGARRRLRRAARNDLLHAARPPRRDPLARRGRGLTGAGAGPAGGRNPDDHRWRIEGRCGPHSAPPPSRKHKTSARPARRYTEPAPRHRHRARCPSRSPARPSHHRSRHAPRTGRTRPLRARVPGVGRRSRLADVPRRRPDRRLERQEPAEVVARGRAAGGVEGDRDRYRLLHRFGPGRHGVHDGRREAGLLPVRHRPQDRREAVGAEGR</sequence>
<name>A0A6M5YQS9_9BACT</name>
<feature type="region of interest" description="Disordered" evidence="1">
    <location>
        <begin position="449"/>
        <end position="597"/>
    </location>
</feature>
<dbReference type="EMBL" id="CP053452">
    <property type="protein sequence ID" value="QJW95716.1"/>
    <property type="molecule type" value="Genomic_DNA"/>
</dbReference>
<gene>
    <name evidence="2" type="ORF">FTUN_3270</name>
</gene>